<dbReference type="InterPro" id="IPR009197">
    <property type="entry name" value="MlrC"/>
</dbReference>
<feature type="compositionally biased region" description="Pro residues" evidence="1">
    <location>
        <begin position="474"/>
        <end position="490"/>
    </location>
</feature>
<dbReference type="InterPro" id="IPR010799">
    <property type="entry name" value="MlrC_C"/>
</dbReference>
<evidence type="ECO:0000259" key="2">
    <source>
        <dbReference type="Pfam" id="PF07171"/>
    </source>
</evidence>
<evidence type="ECO:0000313" key="4">
    <source>
        <dbReference type="EMBL" id="MEW9267761.1"/>
    </source>
</evidence>
<dbReference type="Pfam" id="PF07364">
    <property type="entry name" value="DUF1485"/>
    <property type="match status" value="1"/>
</dbReference>
<protein>
    <submittedName>
        <fullName evidence="4">M81 family metallopeptidase</fullName>
    </submittedName>
</protein>
<feature type="region of interest" description="Disordered" evidence="1">
    <location>
        <begin position="471"/>
        <end position="490"/>
    </location>
</feature>
<dbReference type="PIRSF" id="PIRSF012702">
    <property type="entry name" value="UCP012702"/>
    <property type="match status" value="1"/>
</dbReference>
<name>A0ABV3PDN8_9ACTN</name>
<proteinExistence type="predicted"/>
<evidence type="ECO:0000259" key="3">
    <source>
        <dbReference type="Pfam" id="PF07364"/>
    </source>
</evidence>
<accession>A0ABV3PDN8</accession>
<dbReference type="Pfam" id="PF07171">
    <property type="entry name" value="MlrC_C"/>
    <property type="match status" value="1"/>
</dbReference>
<sequence>MSDPRTQEAAVAQRLRIAIGGIALEASTFCPHRTTLEEFSVVRGEKLLARYAWVREDWAADVEWLPVVHAYATPGGPAVPEAYDALEAELLAGLDETLDGVFLDLHGALSVVGREDVEGALARRVRDRVGGRTLVSASMDLHGNVSRELAEAVDLITCYRMAPHEDEWESRERAARNLVLRLRDGGRPLKAWVQVPVLLPGERTSTRDEPARSIYARVPEVEALDGVLDAAVWVGYVWADEPRCRAAVVVTGDDPEVLRTEAERLARSYWDARGAFELVAPAGTFEEVLDVAVDSAARPFLLSDSGDNPTAGGAGDSTVTLHALLADDRLAARVLDVVLSNVTDPVAARACADAGVGAEVVLDLGGHVDTTAPPVPFRGTVTSVDHSVGVRAVVRSGPVSVVVTERRAPLHREAEFQALGLDLRAADVVVVKIGYLEPDLFDLAADWRLALTPGGVDQDLLRLGHRSLGGPVFPFDPDPPTPDLTPVLIP</sequence>
<evidence type="ECO:0000313" key="5">
    <source>
        <dbReference type="Proteomes" id="UP001555826"/>
    </source>
</evidence>
<feature type="domain" description="Microcystin LR degradation protein MlrC C-terminal" evidence="2">
    <location>
        <begin position="302"/>
        <end position="466"/>
    </location>
</feature>
<keyword evidence="5" id="KW-1185">Reference proteome</keyword>
<dbReference type="InterPro" id="IPR015995">
    <property type="entry name" value="MlrC_N"/>
</dbReference>
<gene>
    <name evidence="4" type="ORF">AB1207_23720</name>
</gene>
<dbReference type="EMBL" id="JBFNQN010000023">
    <property type="protein sequence ID" value="MEW9267761.1"/>
    <property type="molecule type" value="Genomic_DNA"/>
</dbReference>
<feature type="domain" description="Microcystin LR degradation protein MlrC N-terminal" evidence="3">
    <location>
        <begin position="16"/>
        <end position="292"/>
    </location>
</feature>
<dbReference type="RefSeq" id="WP_367641233.1">
    <property type="nucleotide sequence ID" value="NZ_JBFNQN010000023.1"/>
</dbReference>
<dbReference type="Proteomes" id="UP001555826">
    <property type="component" value="Unassembled WGS sequence"/>
</dbReference>
<organism evidence="4 5">
    <name type="scientific">Kineococcus endophyticus</name>
    <dbReference type="NCBI Taxonomy" id="1181883"/>
    <lineage>
        <taxon>Bacteria</taxon>
        <taxon>Bacillati</taxon>
        <taxon>Actinomycetota</taxon>
        <taxon>Actinomycetes</taxon>
        <taxon>Kineosporiales</taxon>
        <taxon>Kineosporiaceae</taxon>
        <taxon>Kineococcus</taxon>
    </lineage>
</organism>
<comment type="caution">
    <text evidence="4">The sequence shown here is derived from an EMBL/GenBank/DDBJ whole genome shotgun (WGS) entry which is preliminary data.</text>
</comment>
<evidence type="ECO:0000256" key="1">
    <source>
        <dbReference type="SAM" id="MobiDB-lite"/>
    </source>
</evidence>
<reference evidence="4 5" key="1">
    <citation type="submission" date="2024-07" db="EMBL/GenBank/DDBJ databases">
        <authorList>
            <person name="Thanompreechachai J."/>
            <person name="Duangmal K."/>
        </authorList>
    </citation>
    <scope>NUCLEOTIDE SEQUENCE [LARGE SCALE GENOMIC DNA]</scope>
    <source>
        <strain evidence="4 5">KCTC 19886</strain>
    </source>
</reference>